<protein>
    <recommendedName>
        <fullName evidence="4">Retrotransposon gag domain-containing protein</fullName>
    </recommendedName>
</protein>
<sequence length="221" mass="25731">MKSKVKQTIQHLNNSAPEQTTQAHVELPIEAPPYFIGNSQQRFSFDKILPSEWRDKVYEMHAWSTEQLLPQGTSLPTVIDKFVAKIHGTLRQWWITFGSYGQLQIRQTPTVDSLIAHIHNEFLGSWEHYTTQSREEYLATRCYFFKRKDLEKYYERMSKRFYALGGIDDVNLKQAYLKSLPEPLGNETARILSMKNIALHTTTFGELYQTSLAALEKLCNH</sequence>
<evidence type="ECO:0000313" key="2">
    <source>
        <dbReference type="EMBL" id="GAA0141758.1"/>
    </source>
</evidence>
<gene>
    <name evidence="2" type="ORF">LIER_35455</name>
</gene>
<evidence type="ECO:0000256" key="1">
    <source>
        <dbReference type="SAM" id="MobiDB-lite"/>
    </source>
</evidence>
<proteinExistence type="predicted"/>
<feature type="region of interest" description="Disordered" evidence="1">
    <location>
        <begin position="1"/>
        <end position="20"/>
    </location>
</feature>
<dbReference type="EMBL" id="BAABME010015549">
    <property type="protein sequence ID" value="GAA0141758.1"/>
    <property type="molecule type" value="Genomic_DNA"/>
</dbReference>
<accession>A0AAV3NS19</accession>
<dbReference type="PANTHER" id="PTHR48435:SF1">
    <property type="entry name" value="POLYPROTEIN"/>
    <property type="match status" value="1"/>
</dbReference>
<reference evidence="2 3" key="1">
    <citation type="submission" date="2024-01" db="EMBL/GenBank/DDBJ databases">
        <title>The complete chloroplast genome sequence of Lithospermum erythrorhizon: insights into the phylogenetic relationship among Boraginaceae species and the maternal lineages of purple gromwells.</title>
        <authorList>
            <person name="Okada T."/>
            <person name="Watanabe K."/>
        </authorList>
    </citation>
    <scope>NUCLEOTIDE SEQUENCE [LARGE SCALE GENOMIC DNA]</scope>
</reference>
<organism evidence="2 3">
    <name type="scientific">Lithospermum erythrorhizon</name>
    <name type="common">Purple gromwell</name>
    <name type="synonym">Lithospermum officinale var. erythrorhizon</name>
    <dbReference type="NCBI Taxonomy" id="34254"/>
    <lineage>
        <taxon>Eukaryota</taxon>
        <taxon>Viridiplantae</taxon>
        <taxon>Streptophyta</taxon>
        <taxon>Embryophyta</taxon>
        <taxon>Tracheophyta</taxon>
        <taxon>Spermatophyta</taxon>
        <taxon>Magnoliopsida</taxon>
        <taxon>eudicotyledons</taxon>
        <taxon>Gunneridae</taxon>
        <taxon>Pentapetalae</taxon>
        <taxon>asterids</taxon>
        <taxon>lamiids</taxon>
        <taxon>Boraginales</taxon>
        <taxon>Boraginaceae</taxon>
        <taxon>Boraginoideae</taxon>
        <taxon>Lithospermeae</taxon>
        <taxon>Lithospermum</taxon>
    </lineage>
</organism>
<comment type="caution">
    <text evidence="2">The sequence shown here is derived from an EMBL/GenBank/DDBJ whole genome shotgun (WGS) entry which is preliminary data.</text>
</comment>
<evidence type="ECO:0008006" key="4">
    <source>
        <dbReference type="Google" id="ProtNLM"/>
    </source>
</evidence>
<dbReference type="AlphaFoldDB" id="A0AAV3NS19"/>
<dbReference type="Proteomes" id="UP001454036">
    <property type="component" value="Unassembled WGS sequence"/>
</dbReference>
<name>A0AAV3NS19_LITER</name>
<keyword evidence="3" id="KW-1185">Reference proteome</keyword>
<dbReference type="PANTHER" id="PTHR48435">
    <property type="entry name" value="POLYPROTEIN"/>
    <property type="match status" value="1"/>
</dbReference>
<dbReference type="InterPro" id="IPR053098">
    <property type="entry name" value="Petuviruses_polyprotein"/>
</dbReference>
<evidence type="ECO:0000313" key="3">
    <source>
        <dbReference type="Proteomes" id="UP001454036"/>
    </source>
</evidence>